<reference evidence="2" key="1">
    <citation type="journal article" date="2019" name="Viruses">
        <title>Viromics Reveal a Number of Novel RNA Viruses in Swedish Mosquitoes.</title>
        <authorList>
            <person name="Oehlund P."/>
            <person name="Hayer J."/>
            <person name="Lunden H."/>
            <person name="Hesson J.C."/>
            <person name="Blomstroem A.-L."/>
        </authorList>
    </citation>
    <scope>NUCLEOTIDE SEQUENCE</scope>
    <source>
        <strain evidence="2">SW2</strain>
    </source>
</reference>
<accession>A0A5Q0V1N3</accession>
<feature type="compositionally biased region" description="Acidic residues" evidence="1">
    <location>
        <begin position="771"/>
        <end position="786"/>
    </location>
</feature>
<sequence length="786" mass="90094">MENQEQLESRKKRLLMIAKSIVQTSPGARKILRKVPICNLRQISKEAKNLKDPNPLMSTMNSVSQKYPISVDKRKAKIAGLPREFLHESDTHQSGRQLCKMDAIKWFIENGPQPTEGVAKSVGILFKYKESQVLEYHSWNWDAARLYFGEQALERRWVQTRTPLVEISRAKKNLYVIAALFPENIVNWRNIDKGILEQIADLRSLTMDAKLPIINQIRLLSTMLDPVTRMLPILPELLEATYPIRHAFASPTHVIKVPRRKGREEIDSDDIGGTFGQVVAWLLHRRVTPESILAEMKDVKVNGISARQIAMTCRGSDVWLNTFRTLFEVQCPLQKEVRGCMFYPQQGSPTSRAERNAAGVRFYSYQGREEVEAYYMKKSFSFVRYGALLLSAKIPNRASRSEVVGFLARLAVFMKWGFSTSRQTSIRLMERETFDNVTSKPWLFLSDRTHVVTKQQFDEAARLYRQIGPLEFTSEQATSTPKMVSSYFSGTTIHFAGGAKIQVGLPRNYPCFPLGTETRGYMMGFFQTPLRRLKTLIHFYLVPANYRTLIRSIHNNQFEWENEGVRAATVGERKEAIHATARALLIRMTANLELQDRRFIAMIYCFASSTDVVLAPTQFVYCFQWAMTVSIDFRLNSGAVQLHEGLLKVNGEPVVLTREEVRMTQLVHFAPGWRIIEEPETRVPMKPFSYLCADRAREGDVVKVSIYSRELFLIKDHHASGSKAATIQRQLLVHHSMSHNPGTHPLLERTKRPAEDDLEEGPSQRQRLESQDDDGDEEEEIEFVDP</sequence>
<proteinExistence type="predicted"/>
<name>A0A5Q0V1N3_9ORTO</name>
<reference evidence="2" key="2">
    <citation type="submission" date="2019-09" db="EMBL/GenBank/DDBJ databases">
        <authorList>
            <person name="Ohlund P."/>
            <person name="Hayer J."/>
            <person name="Lunden H."/>
            <person name="Hesson J.C."/>
            <person name="Blomstrom A.-L."/>
        </authorList>
    </citation>
    <scope>NUCLEOTIDE SEQUENCE</scope>
    <source>
        <strain evidence="2">SW2</strain>
    </source>
</reference>
<evidence type="ECO:0000313" key="2">
    <source>
        <dbReference type="EMBL" id="QGA87319.1"/>
    </source>
</evidence>
<feature type="compositionally biased region" description="Basic and acidic residues" evidence="1">
    <location>
        <begin position="746"/>
        <end position="755"/>
    </location>
</feature>
<protein>
    <submittedName>
        <fullName evidence="2">Polymerase PB2</fullName>
    </submittedName>
</protein>
<organism evidence="2">
    <name type="scientific">Culex orthomyxo-like virus</name>
    <dbReference type="NCBI Taxonomy" id="2665414"/>
    <lineage>
        <taxon>Viruses</taxon>
        <taxon>Riboviria</taxon>
        <taxon>Orthornavirae</taxon>
        <taxon>Negarnaviricota</taxon>
        <taxon>Polyploviricotina</taxon>
        <taxon>Insthoviricetes</taxon>
        <taxon>Articulavirales</taxon>
        <taxon>Orthomyxoviridae</taxon>
    </lineage>
</organism>
<feature type="region of interest" description="Disordered" evidence="1">
    <location>
        <begin position="737"/>
        <end position="786"/>
    </location>
</feature>
<dbReference type="EMBL" id="MN513373">
    <property type="protein sequence ID" value="QGA87319.1"/>
    <property type="molecule type" value="Viral_cRNA"/>
</dbReference>
<evidence type="ECO:0000256" key="1">
    <source>
        <dbReference type="SAM" id="MobiDB-lite"/>
    </source>
</evidence>